<protein>
    <recommendedName>
        <fullName evidence="4">Retrotransposon protein</fullName>
    </recommendedName>
</protein>
<proteinExistence type="predicted"/>
<dbReference type="SUPFAM" id="SSF56672">
    <property type="entry name" value="DNA/RNA polymerases"/>
    <property type="match status" value="1"/>
</dbReference>
<evidence type="ECO:0000313" key="2">
    <source>
        <dbReference type="EMBL" id="CAA0809124.1"/>
    </source>
</evidence>
<feature type="transmembrane region" description="Helical" evidence="1">
    <location>
        <begin position="164"/>
        <end position="183"/>
    </location>
</feature>
<accession>A0A9N7MPA8</accession>
<feature type="non-terminal residue" evidence="2">
    <location>
        <position position="185"/>
    </location>
</feature>
<dbReference type="Gene3D" id="3.30.70.270">
    <property type="match status" value="1"/>
</dbReference>
<keyword evidence="1" id="KW-1133">Transmembrane helix</keyword>
<name>A0A9N7MPA8_STRHE</name>
<sequence length="185" mass="21061">TLSLVISMAKVAKYLKKEDCQGNLVSIVGETSKELTPRDIPIVRDIVEVFPDQLPGAPPNRQVEFTIDLVPGAAPISKAPYRMAPKELQELKSQIQELLKLGFIRPSVLLWGAPVLFVKKKDGTMRICIDYRDLNRLTVKNKYQLPRIEYLFDQLRGARVFSKIDLCLSHFCVFILGLFSLYFPH</sequence>
<dbReference type="EMBL" id="CACSLK010003174">
    <property type="protein sequence ID" value="CAA0809124.1"/>
    <property type="molecule type" value="Genomic_DNA"/>
</dbReference>
<organism evidence="2 3">
    <name type="scientific">Striga hermonthica</name>
    <name type="common">Purple witchweed</name>
    <name type="synonym">Buchnera hermonthica</name>
    <dbReference type="NCBI Taxonomy" id="68872"/>
    <lineage>
        <taxon>Eukaryota</taxon>
        <taxon>Viridiplantae</taxon>
        <taxon>Streptophyta</taxon>
        <taxon>Embryophyta</taxon>
        <taxon>Tracheophyta</taxon>
        <taxon>Spermatophyta</taxon>
        <taxon>Magnoliopsida</taxon>
        <taxon>eudicotyledons</taxon>
        <taxon>Gunneridae</taxon>
        <taxon>Pentapetalae</taxon>
        <taxon>asterids</taxon>
        <taxon>lamiids</taxon>
        <taxon>Lamiales</taxon>
        <taxon>Orobanchaceae</taxon>
        <taxon>Buchnereae</taxon>
        <taxon>Striga</taxon>
    </lineage>
</organism>
<dbReference type="PANTHER" id="PTHR15503:SF45">
    <property type="entry name" value="RNA-DIRECTED DNA POLYMERASE HOMOLOG"/>
    <property type="match status" value="1"/>
</dbReference>
<comment type="caution">
    <text evidence="2">The sequence shown here is derived from an EMBL/GenBank/DDBJ whole genome shotgun (WGS) entry which is preliminary data.</text>
</comment>
<dbReference type="CDD" id="cd01647">
    <property type="entry name" value="RT_LTR"/>
    <property type="match status" value="1"/>
</dbReference>
<keyword evidence="1" id="KW-0812">Transmembrane</keyword>
<dbReference type="Proteomes" id="UP001153555">
    <property type="component" value="Unassembled WGS sequence"/>
</dbReference>
<dbReference type="InterPro" id="IPR032567">
    <property type="entry name" value="RTL1-rel"/>
</dbReference>
<dbReference type="Gene3D" id="3.10.10.10">
    <property type="entry name" value="HIV Type 1 Reverse Transcriptase, subunit A, domain 1"/>
    <property type="match status" value="1"/>
</dbReference>
<dbReference type="InterPro" id="IPR043502">
    <property type="entry name" value="DNA/RNA_pol_sf"/>
</dbReference>
<evidence type="ECO:0008006" key="4">
    <source>
        <dbReference type="Google" id="ProtNLM"/>
    </source>
</evidence>
<gene>
    <name evidence="2" type="ORF">SHERM_11326</name>
</gene>
<dbReference type="InterPro" id="IPR043128">
    <property type="entry name" value="Rev_trsase/Diguanyl_cyclase"/>
</dbReference>
<feature type="non-terminal residue" evidence="2">
    <location>
        <position position="1"/>
    </location>
</feature>
<dbReference type="OrthoDB" id="911837at2759"/>
<keyword evidence="1" id="KW-0472">Membrane</keyword>
<dbReference type="AlphaFoldDB" id="A0A9N7MPA8"/>
<dbReference type="PANTHER" id="PTHR15503">
    <property type="entry name" value="LDOC1 RELATED"/>
    <property type="match status" value="1"/>
</dbReference>
<evidence type="ECO:0000256" key="1">
    <source>
        <dbReference type="SAM" id="Phobius"/>
    </source>
</evidence>
<keyword evidence="3" id="KW-1185">Reference proteome</keyword>
<evidence type="ECO:0000313" key="3">
    <source>
        <dbReference type="Proteomes" id="UP001153555"/>
    </source>
</evidence>
<reference evidence="2" key="1">
    <citation type="submission" date="2019-12" db="EMBL/GenBank/DDBJ databases">
        <authorList>
            <person name="Scholes J."/>
        </authorList>
    </citation>
    <scope>NUCLEOTIDE SEQUENCE</scope>
</reference>